<dbReference type="AlphaFoldDB" id="A0A498IK85"/>
<name>A0A498IK85_MALDO</name>
<sequence length="136" mass="15703">MYKLLTDFIPNMSKLMFDFRKVSHPSLDSAVTRYCPLWAYHFLTVLFLGTQTRTSQWDCSHPNSLNFEVPMKYVTSEFPKGLIRRHITPSPLVDVGSYNPILSHPSLDSTVTQYCPLWAYHSLTDLFLGTQTRTPQ</sequence>
<reference evidence="1 2" key="1">
    <citation type="submission" date="2018-10" db="EMBL/GenBank/DDBJ databases">
        <title>A high-quality apple genome assembly.</title>
        <authorList>
            <person name="Hu J."/>
        </authorList>
    </citation>
    <scope>NUCLEOTIDE SEQUENCE [LARGE SCALE GENOMIC DNA]</scope>
    <source>
        <strain evidence="2">cv. HFTH1</strain>
        <tissue evidence="1">Young leaf</tissue>
    </source>
</reference>
<proteinExistence type="predicted"/>
<dbReference type="EMBL" id="RDQH01000337">
    <property type="protein sequence ID" value="RXH83968.1"/>
    <property type="molecule type" value="Genomic_DNA"/>
</dbReference>
<dbReference type="Proteomes" id="UP000290289">
    <property type="component" value="Chromosome 11"/>
</dbReference>
<organism evidence="1 2">
    <name type="scientific">Malus domestica</name>
    <name type="common">Apple</name>
    <name type="synonym">Pyrus malus</name>
    <dbReference type="NCBI Taxonomy" id="3750"/>
    <lineage>
        <taxon>Eukaryota</taxon>
        <taxon>Viridiplantae</taxon>
        <taxon>Streptophyta</taxon>
        <taxon>Embryophyta</taxon>
        <taxon>Tracheophyta</taxon>
        <taxon>Spermatophyta</taxon>
        <taxon>Magnoliopsida</taxon>
        <taxon>eudicotyledons</taxon>
        <taxon>Gunneridae</taxon>
        <taxon>Pentapetalae</taxon>
        <taxon>rosids</taxon>
        <taxon>fabids</taxon>
        <taxon>Rosales</taxon>
        <taxon>Rosaceae</taxon>
        <taxon>Amygdaloideae</taxon>
        <taxon>Maleae</taxon>
        <taxon>Malus</taxon>
    </lineage>
</organism>
<gene>
    <name evidence="1" type="ORF">DVH24_013213</name>
</gene>
<protein>
    <submittedName>
        <fullName evidence="1">Uncharacterized protein</fullName>
    </submittedName>
</protein>
<accession>A0A498IK85</accession>
<evidence type="ECO:0000313" key="2">
    <source>
        <dbReference type="Proteomes" id="UP000290289"/>
    </source>
</evidence>
<keyword evidence="2" id="KW-1185">Reference proteome</keyword>
<evidence type="ECO:0000313" key="1">
    <source>
        <dbReference type="EMBL" id="RXH83968.1"/>
    </source>
</evidence>
<comment type="caution">
    <text evidence="1">The sequence shown here is derived from an EMBL/GenBank/DDBJ whole genome shotgun (WGS) entry which is preliminary data.</text>
</comment>